<keyword evidence="3" id="KW-1185">Reference proteome</keyword>
<keyword evidence="1" id="KW-0812">Transmembrane</keyword>
<keyword evidence="1" id="KW-0472">Membrane</keyword>
<evidence type="ECO:0000313" key="2">
    <source>
        <dbReference type="EnsemblMetazoa" id="GPPI032664-PA"/>
    </source>
</evidence>
<protein>
    <submittedName>
        <fullName evidence="2">Uncharacterized protein</fullName>
    </submittedName>
</protein>
<dbReference type="VEuPathDB" id="VectorBase:GPPI032664"/>
<accession>A0A1B0BK41</accession>
<reference evidence="3" key="1">
    <citation type="submission" date="2015-01" db="EMBL/GenBank/DDBJ databases">
        <authorList>
            <person name="Aksoy S."/>
            <person name="Warren W."/>
            <person name="Wilson R.K."/>
        </authorList>
    </citation>
    <scope>NUCLEOTIDE SEQUENCE [LARGE SCALE GENOMIC DNA]</scope>
    <source>
        <strain evidence="3">IAEA</strain>
    </source>
</reference>
<proteinExistence type="predicted"/>
<dbReference type="AlphaFoldDB" id="A0A1B0BK41"/>
<dbReference type="EMBL" id="JXJN01015784">
    <property type="status" value="NOT_ANNOTATED_CDS"/>
    <property type="molecule type" value="Genomic_DNA"/>
</dbReference>
<name>A0A1B0BK41_9MUSC</name>
<organism evidence="2 3">
    <name type="scientific">Glossina palpalis gambiensis</name>
    <dbReference type="NCBI Taxonomy" id="67801"/>
    <lineage>
        <taxon>Eukaryota</taxon>
        <taxon>Metazoa</taxon>
        <taxon>Ecdysozoa</taxon>
        <taxon>Arthropoda</taxon>
        <taxon>Hexapoda</taxon>
        <taxon>Insecta</taxon>
        <taxon>Pterygota</taxon>
        <taxon>Neoptera</taxon>
        <taxon>Endopterygota</taxon>
        <taxon>Diptera</taxon>
        <taxon>Brachycera</taxon>
        <taxon>Muscomorpha</taxon>
        <taxon>Hippoboscoidea</taxon>
        <taxon>Glossinidae</taxon>
        <taxon>Glossina</taxon>
    </lineage>
</organism>
<reference evidence="2" key="2">
    <citation type="submission" date="2020-05" db="UniProtKB">
        <authorList>
            <consortium name="EnsemblMetazoa"/>
        </authorList>
    </citation>
    <scope>IDENTIFICATION</scope>
    <source>
        <strain evidence="2">IAEA</strain>
    </source>
</reference>
<keyword evidence="1" id="KW-1133">Transmembrane helix</keyword>
<dbReference type="EnsemblMetazoa" id="GPPI032664-RA">
    <property type="protein sequence ID" value="GPPI032664-PA"/>
    <property type="gene ID" value="GPPI032664"/>
</dbReference>
<feature type="transmembrane region" description="Helical" evidence="1">
    <location>
        <begin position="108"/>
        <end position="126"/>
    </location>
</feature>
<evidence type="ECO:0000313" key="3">
    <source>
        <dbReference type="Proteomes" id="UP000092460"/>
    </source>
</evidence>
<sequence length="149" mass="17391">MPMDYRLISAILTYSSLRLWSWNYSHRKTTRKTVSGFQGGVGDNLQNSLERTVKTVRSVNLCLCSDLPFIPDHKSTYSSLWISIDTTNSHIFTLGVLRSQMCLRHTCYDVFIMFVYHVIALINMILKRIIKYFACLRPYYVCISYVILK</sequence>
<evidence type="ECO:0000256" key="1">
    <source>
        <dbReference type="SAM" id="Phobius"/>
    </source>
</evidence>
<dbReference type="Proteomes" id="UP000092460">
    <property type="component" value="Unassembled WGS sequence"/>
</dbReference>